<dbReference type="GO" id="GO:0004222">
    <property type="term" value="F:metalloendopeptidase activity"/>
    <property type="evidence" value="ECO:0007669"/>
    <property type="project" value="TreeGrafter"/>
</dbReference>
<dbReference type="EMBL" id="CAJDYZ010012251">
    <property type="protein sequence ID" value="CAD1480588.1"/>
    <property type="molecule type" value="Genomic_DNA"/>
</dbReference>
<dbReference type="PANTHER" id="PTHR45702:SF3">
    <property type="entry name" value="KUZBANIAN-LIKE, ISOFORM A"/>
    <property type="match status" value="1"/>
</dbReference>
<feature type="domain" description="Disintegrin" evidence="2">
    <location>
        <begin position="23"/>
        <end position="73"/>
    </location>
</feature>
<dbReference type="GO" id="GO:0005886">
    <property type="term" value="C:plasma membrane"/>
    <property type="evidence" value="ECO:0007669"/>
    <property type="project" value="TreeGrafter"/>
</dbReference>
<keyword evidence="4" id="KW-1185">Reference proteome</keyword>
<gene>
    <name evidence="3" type="ORF">MHI_LOCUS949401</name>
</gene>
<evidence type="ECO:0000259" key="2">
    <source>
        <dbReference type="PROSITE" id="PS50214"/>
    </source>
</evidence>
<sequence>RSVRRVWLIELKWKIDDFTEPQNAICGNGVVEDGEECDCGWEEDCNDPCCHPQRLHHAPHEVPCRLADGAVCSPSQDNRSKEIANKIPPLYKLNFKQLLEQSALQRSCRGNFYPKETDRIDSKQVTVRSDKVHEVRHGKLKVKIAFLQEKDVKFLLTFVLAEILKGKRAEAANFLRVSEERYFYKRTEYTLLT</sequence>
<comment type="caution">
    <text evidence="3">The sequence shown here is derived from an EMBL/GenBank/DDBJ whole genome shotgun (WGS) entry which is preliminary data.</text>
</comment>
<dbReference type="InterPro" id="IPR001762">
    <property type="entry name" value="Disintegrin_dom"/>
</dbReference>
<dbReference type="Gene3D" id="4.10.70.10">
    <property type="entry name" value="Disintegrin domain"/>
    <property type="match status" value="1"/>
</dbReference>
<dbReference type="InterPro" id="IPR051489">
    <property type="entry name" value="ADAM_Metalloproteinase"/>
</dbReference>
<dbReference type="InterPro" id="IPR036436">
    <property type="entry name" value="Disintegrin_dom_sf"/>
</dbReference>
<dbReference type="OrthoDB" id="2149267at2759"/>
<dbReference type="GO" id="GO:0007219">
    <property type="term" value="P:Notch signaling pathway"/>
    <property type="evidence" value="ECO:0007669"/>
    <property type="project" value="TreeGrafter"/>
</dbReference>
<protein>
    <recommendedName>
        <fullName evidence="2">Disintegrin domain-containing protein</fullName>
    </recommendedName>
</protein>
<evidence type="ECO:0000313" key="4">
    <source>
        <dbReference type="Proteomes" id="UP000752696"/>
    </source>
</evidence>
<feature type="non-terminal residue" evidence="3">
    <location>
        <position position="193"/>
    </location>
</feature>
<evidence type="ECO:0000313" key="3">
    <source>
        <dbReference type="EMBL" id="CAD1480588.1"/>
    </source>
</evidence>
<dbReference type="PROSITE" id="PS50214">
    <property type="entry name" value="DISINTEGRIN_2"/>
    <property type="match status" value="1"/>
</dbReference>
<name>A0A6V7HI64_9HYME</name>
<comment type="caution">
    <text evidence="1">Lacks conserved residue(s) required for the propagation of feature annotation.</text>
</comment>
<dbReference type="SMART" id="SM00050">
    <property type="entry name" value="DISIN"/>
    <property type="match status" value="1"/>
</dbReference>
<reference evidence="3" key="1">
    <citation type="submission" date="2020-07" db="EMBL/GenBank/DDBJ databases">
        <authorList>
            <person name="Nazaruddin N."/>
        </authorList>
    </citation>
    <scope>NUCLEOTIDE SEQUENCE</scope>
</reference>
<dbReference type="AlphaFoldDB" id="A0A6V7HI64"/>
<organism evidence="3 4">
    <name type="scientific">Heterotrigona itama</name>
    <dbReference type="NCBI Taxonomy" id="395501"/>
    <lineage>
        <taxon>Eukaryota</taxon>
        <taxon>Metazoa</taxon>
        <taxon>Ecdysozoa</taxon>
        <taxon>Arthropoda</taxon>
        <taxon>Hexapoda</taxon>
        <taxon>Insecta</taxon>
        <taxon>Pterygota</taxon>
        <taxon>Neoptera</taxon>
        <taxon>Endopterygota</taxon>
        <taxon>Hymenoptera</taxon>
        <taxon>Apocrita</taxon>
        <taxon>Aculeata</taxon>
        <taxon>Apoidea</taxon>
        <taxon>Anthophila</taxon>
        <taxon>Apidae</taxon>
        <taxon>Heterotrigona</taxon>
    </lineage>
</organism>
<dbReference type="GO" id="GO:0006509">
    <property type="term" value="P:membrane protein ectodomain proteolysis"/>
    <property type="evidence" value="ECO:0007669"/>
    <property type="project" value="TreeGrafter"/>
</dbReference>
<dbReference type="PANTHER" id="PTHR45702">
    <property type="entry name" value="ADAM10/ADAM17 METALLOPEPTIDASE FAMILY MEMBER"/>
    <property type="match status" value="1"/>
</dbReference>
<feature type="non-terminal residue" evidence="3">
    <location>
        <position position="1"/>
    </location>
</feature>
<proteinExistence type="predicted"/>
<dbReference type="Proteomes" id="UP000752696">
    <property type="component" value="Unassembled WGS sequence"/>
</dbReference>
<evidence type="ECO:0000256" key="1">
    <source>
        <dbReference type="PROSITE-ProRule" id="PRU00068"/>
    </source>
</evidence>
<accession>A0A6V7HI64</accession>